<evidence type="ECO:0000313" key="10">
    <source>
        <dbReference type="Proteomes" id="UP000294527"/>
    </source>
</evidence>
<dbReference type="PROSITE" id="PS00018">
    <property type="entry name" value="EF_HAND_1"/>
    <property type="match status" value="1"/>
</dbReference>
<feature type="signal peptide" evidence="5">
    <location>
        <begin position="1"/>
        <end position="22"/>
    </location>
</feature>
<evidence type="ECO:0000313" key="11">
    <source>
        <dbReference type="Proteomes" id="UP000500949"/>
    </source>
</evidence>
<name>A0A1Y4PS42_9BACT</name>
<comment type="similarity">
    <text evidence="2">Belongs to the bacteroidetes fimbrillin superfamily. FimA/Mfa1 family.</text>
</comment>
<dbReference type="Pfam" id="PF06321">
    <property type="entry name" value="P_gingi_FimA"/>
    <property type="match status" value="1"/>
</dbReference>
<proteinExistence type="inferred from homology"/>
<dbReference type="Pfam" id="PF16249">
    <property type="entry name" value="DUF4906"/>
    <property type="match status" value="1"/>
</dbReference>
<evidence type="ECO:0000256" key="1">
    <source>
        <dbReference type="ARBA" id="ARBA00004561"/>
    </source>
</evidence>
<dbReference type="RefSeq" id="WP_007833689.1">
    <property type="nucleotide sequence ID" value="NZ_CP046176.1"/>
</dbReference>
<keyword evidence="4" id="KW-0281">Fimbrium</keyword>
<dbReference type="GeneID" id="93449253"/>
<protein>
    <submittedName>
        <fullName evidence="9">DUF4906 domain-containing protein</fullName>
    </submittedName>
</protein>
<dbReference type="Proteomes" id="UP000294527">
    <property type="component" value="Unassembled WGS sequence"/>
</dbReference>
<evidence type="ECO:0000256" key="4">
    <source>
        <dbReference type="ARBA" id="ARBA00023263"/>
    </source>
</evidence>
<dbReference type="EMBL" id="SLTU01000003">
    <property type="protein sequence ID" value="TDA71820.1"/>
    <property type="molecule type" value="Genomic_DNA"/>
</dbReference>
<evidence type="ECO:0000259" key="6">
    <source>
        <dbReference type="Pfam" id="PF06321"/>
    </source>
</evidence>
<dbReference type="InterPro" id="IPR029141">
    <property type="entry name" value="FimA_N"/>
</dbReference>
<feature type="domain" description="DUF4906" evidence="7">
    <location>
        <begin position="293"/>
        <end position="354"/>
    </location>
</feature>
<dbReference type="AlphaFoldDB" id="A0A1Y4PS42"/>
<evidence type="ECO:0000256" key="5">
    <source>
        <dbReference type="SAM" id="SignalP"/>
    </source>
</evidence>
<organism evidence="9 10">
    <name type="scientific">Phocaeicola dorei</name>
    <dbReference type="NCBI Taxonomy" id="357276"/>
    <lineage>
        <taxon>Bacteria</taxon>
        <taxon>Pseudomonadati</taxon>
        <taxon>Bacteroidota</taxon>
        <taxon>Bacteroidia</taxon>
        <taxon>Bacteroidales</taxon>
        <taxon>Bacteroidaceae</taxon>
        <taxon>Phocaeicola</taxon>
    </lineage>
</organism>
<evidence type="ECO:0000313" key="8">
    <source>
        <dbReference type="EMBL" id="QJR78765.1"/>
    </source>
</evidence>
<dbReference type="Gene3D" id="2.60.40.2580">
    <property type="match status" value="1"/>
</dbReference>
<feature type="domain" description="Major fimbrial subunit protein N-terminal" evidence="6">
    <location>
        <begin position="56"/>
        <end position="181"/>
    </location>
</feature>
<dbReference type="EMBL" id="CP046176">
    <property type="protein sequence ID" value="QJR78765.1"/>
    <property type="molecule type" value="Genomic_DNA"/>
</dbReference>
<reference evidence="8 11" key="2">
    <citation type="submission" date="2019-11" db="EMBL/GenBank/DDBJ databases">
        <title>Complete genome sequence of Bacteroides dorei DSM 17855.</title>
        <authorList>
            <person name="Russell J.T."/>
        </authorList>
    </citation>
    <scope>NUCLEOTIDE SEQUENCE [LARGE SCALE GENOMIC DNA]</scope>
    <source>
        <strain evidence="8 11">DSM 17855</strain>
    </source>
</reference>
<reference evidence="9 10" key="1">
    <citation type="journal article" date="2019" name="Nat. Microbiol.">
        <title>Genomic variation and strain-specific functional adaptation in the human gut microbiome during early life.</title>
        <authorList>
            <person name="Vatanen T."/>
            <person name="Plichta D.R."/>
            <person name="Somani J."/>
            <person name="Munch P.C."/>
            <person name="Arthur T.D."/>
            <person name="Hall A.B."/>
            <person name="Rudolf S."/>
            <person name="Oakeley E.J."/>
            <person name="Ke X."/>
            <person name="Young R.A."/>
            <person name="Haiser H.J."/>
            <person name="Kolde R."/>
            <person name="Yassour M."/>
            <person name="Luopajarvi K."/>
            <person name="Siljander H."/>
            <person name="Virtanen S.M."/>
            <person name="Ilonen J."/>
            <person name="Uibo R."/>
            <person name="Tillmann V."/>
            <person name="Mokurov S."/>
            <person name="Dorshakova N."/>
            <person name="Porter J.A."/>
            <person name="McHardy A.C."/>
            <person name="Lahdesmaki H."/>
            <person name="Vlamakis H."/>
            <person name="Huttenhower C."/>
            <person name="Knip M."/>
            <person name="Xavier R.J."/>
        </authorList>
    </citation>
    <scope>NUCLEOTIDE SEQUENCE [LARGE SCALE GENOMIC DNA]</scope>
    <source>
        <strain evidence="9 10">RJX1047</strain>
    </source>
</reference>
<keyword evidence="3 5" id="KW-0732">Signal</keyword>
<evidence type="ECO:0000256" key="3">
    <source>
        <dbReference type="ARBA" id="ARBA00022729"/>
    </source>
</evidence>
<dbReference type="Proteomes" id="UP000500949">
    <property type="component" value="Chromosome"/>
</dbReference>
<evidence type="ECO:0000259" key="7">
    <source>
        <dbReference type="Pfam" id="PF16249"/>
    </source>
</evidence>
<gene>
    <name evidence="9" type="ORF">E1I98_23380</name>
    <name evidence="8" type="ORF">GKD17_21560</name>
</gene>
<sequence length="948" mass="105955">MKNKLKYMALCLSLLIGVGACSEEEIAYSAGEENKEVILQLNCQLQTNQEVIVSRASTAENRLNDLHFYVFNAAGELTGYKKLVATESSPIPTPGPETVTVKAITGEAYIYALANLNSTIYYLDDADKNKLTGIDEADVAGSSLTRDEFLAIDFKRQYGNASHIISPNPTDGQFMMSGYLNGGKAVTITAGTNGAGVISESNVIRLYRILAKNTFTIEAGNGVTFTPSTYELHNVAVGGKLVNGTADATTADVESSYSGMAGETLTFYLPENIRSYRGGEIKMWKDRETNTYTDDVKSFDNAPDNSSYIVIRGNYKKGTTIGEVSYAIHFGNFSNTGSLEDFNIRRNYSYKYKVKVNGVEDIKVEAEVEGDNPYVEGLVIDSEGGESFDLDAHYEARVLTFSRENIKTLKEAGKGYIVRISTPFGYTENLYVTDGGIFNAEGDVQLATFDGGTIRPISGQSLFNGEDDYGWLRFVRNVSKNRISGQSLTTVAKYPGDNNEYANKYGASWVNVFFMLKALYENADSNQDEVFSNDGYAYYTCFVDENYYKGKSWTVYSNCAPRTILIANQLSVSTDRKSLYAKVRYSLSQRSITTFYHFGFNGYPYGTENITEEELSTAYYLNKNNLGEHKNPNAWNARNSAVQSNKEKSWYPDTNMIVPADGRQPMYQQAVRACMSRNRDLNGNGTIEANEVKWYMASVDQYRGLWYGEGALNSVDPDARLFRAKMSTLNDNDKENAKYHYFTASTGTNSIFWAEEGLSTSNKEVNTGWQHANLVRCVRTLASDDGLYEANKFYQYSDNIFTLTGLTATKGTTETIDIHLERDEINGLSSRIQVSKDYLKQKMVDGGWNNNYYTIKNKKRPEYDPCKYYYEDSGKTDKGIWRMPNQKELGLMSANNLLSGYVTCRTDYSGSKANGAYRSSYGFWFQGTNVTVHATDADLKVRCVKDVK</sequence>
<evidence type="ECO:0000313" key="9">
    <source>
        <dbReference type="EMBL" id="TDA71820.1"/>
    </source>
</evidence>
<evidence type="ECO:0000256" key="2">
    <source>
        <dbReference type="ARBA" id="ARBA00006011"/>
    </source>
</evidence>
<dbReference type="GO" id="GO:0009289">
    <property type="term" value="C:pilus"/>
    <property type="evidence" value="ECO:0007669"/>
    <property type="project" value="UniProtKB-SubCell"/>
</dbReference>
<dbReference type="InterPro" id="IPR032594">
    <property type="entry name" value="DUF4906"/>
</dbReference>
<feature type="chain" id="PRO_5010985770" evidence="5">
    <location>
        <begin position="23"/>
        <end position="948"/>
    </location>
</feature>
<dbReference type="InterPro" id="IPR018247">
    <property type="entry name" value="EF_Hand_1_Ca_BS"/>
</dbReference>
<comment type="subcellular location">
    <subcellularLocation>
        <location evidence="1">Fimbrium</location>
    </subcellularLocation>
</comment>
<dbReference type="PROSITE" id="PS51257">
    <property type="entry name" value="PROKAR_LIPOPROTEIN"/>
    <property type="match status" value="1"/>
</dbReference>
<accession>A0A1Y4PS42</accession>